<protein>
    <submittedName>
        <fullName evidence="2">Uncharacterized protein LOC108631535</fullName>
    </submittedName>
</protein>
<accession>A0AAJ7NEB9</accession>
<reference evidence="2" key="1">
    <citation type="submission" date="2025-08" db="UniProtKB">
        <authorList>
            <consortium name="RefSeq"/>
        </authorList>
    </citation>
    <scope>IDENTIFICATION</scope>
    <source>
        <tissue evidence="2">Whole body</tissue>
    </source>
</reference>
<dbReference type="AlphaFoldDB" id="A0AAJ7NEB9"/>
<dbReference type="SUPFAM" id="SSF56672">
    <property type="entry name" value="DNA/RNA polymerases"/>
    <property type="match status" value="1"/>
</dbReference>
<gene>
    <name evidence="2" type="primary">LOC108631535</name>
</gene>
<organism evidence="1 2">
    <name type="scientific">Ceratina calcarata</name>
    <dbReference type="NCBI Taxonomy" id="156304"/>
    <lineage>
        <taxon>Eukaryota</taxon>
        <taxon>Metazoa</taxon>
        <taxon>Ecdysozoa</taxon>
        <taxon>Arthropoda</taxon>
        <taxon>Hexapoda</taxon>
        <taxon>Insecta</taxon>
        <taxon>Pterygota</taxon>
        <taxon>Neoptera</taxon>
        <taxon>Endopterygota</taxon>
        <taxon>Hymenoptera</taxon>
        <taxon>Apocrita</taxon>
        <taxon>Aculeata</taxon>
        <taxon>Apoidea</taxon>
        <taxon>Anthophila</taxon>
        <taxon>Apidae</taxon>
        <taxon>Ceratina</taxon>
        <taxon>Zadontomerus</taxon>
    </lineage>
</organism>
<dbReference type="PANTHER" id="PTHR47331:SF5">
    <property type="entry name" value="RIBONUCLEASE H"/>
    <property type="match status" value="1"/>
</dbReference>
<name>A0AAJ7NEB9_9HYME</name>
<dbReference type="PANTHER" id="PTHR47331">
    <property type="entry name" value="PHD-TYPE DOMAIN-CONTAINING PROTEIN"/>
    <property type="match status" value="1"/>
</dbReference>
<proteinExistence type="predicted"/>
<dbReference type="RefSeq" id="XP_017891011.1">
    <property type="nucleotide sequence ID" value="XM_018035522.1"/>
</dbReference>
<keyword evidence="1" id="KW-1185">Reference proteome</keyword>
<feature type="non-terminal residue" evidence="2">
    <location>
        <position position="236"/>
    </location>
</feature>
<dbReference type="GeneID" id="108631535"/>
<dbReference type="KEGG" id="ccal:108631535"/>
<sequence>MKPEDEECERIFRETHRRDLQGRYEVRLPLKPNLPLVGDETRRMALGSLRHMHRRFARDPKLAQGYREFMRTYEELGHMTPIPSSEIPQSKVWYVPHHSVIQGTPDTWKLRIRVHRDDQDYQRIVWAPDADSSPVEYRLSTVTYGTACAPFLAIRTLLQLAEDEGTTFPLGAQCLNSETYVDDTFAGADDLITAIQKRDELVKILSSAGISLDKWAANYVELLPPKAEQSVIKNIE</sequence>
<dbReference type="InterPro" id="IPR043502">
    <property type="entry name" value="DNA/RNA_pol_sf"/>
</dbReference>
<dbReference type="GO" id="GO:0071897">
    <property type="term" value="P:DNA biosynthetic process"/>
    <property type="evidence" value="ECO:0007669"/>
    <property type="project" value="UniProtKB-ARBA"/>
</dbReference>
<dbReference type="Proteomes" id="UP000694925">
    <property type="component" value="Unplaced"/>
</dbReference>
<evidence type="ECO:0000313" key="2">
    <source>
        <dbReference type="RefSeq" id="XP_017891011.1"/>
    </source>
</evidence>
<evidence type="ECO:0000313" key="1">
    <source>
        <dbReference type="Proteomes" id="UP000694925"/>
    </source>
</evidence>